<gene>
    <name evidence="1" type="ORF">JK364_24075</name>
</gene>
<dbReference type="Proteomes" id="UP000621510">
    <property type="component" value="Unassembled WGS sequence"/>
</dbReference>
<protein>
    <submittedName>
        <fullName evidence="1">Uncharacterized protein</fullName>
    </submittedName>
</protein>
<comment type="caution">
    <text evidence="1">The sequence shown here is derived from an EMBL/GenBank/DDBJ whole genome shotgun (WGS) entry which is preliminary data.</text>
</comment>
<keyword evidence="2" id="KW-1185">Reference proteome</keyword>
<dbReference type="EMBL" id="JAERRG010000009">
    <property type="protein sequence ID" value="MBL1115453.1"/>
    <property type="molecule type" value="Genomic_DNA"/>
</dbReference>
<sequence length="185" mass="20645">MTASDAQLAAERDQAGRWTDMLGDHQMVAVRQDAVVRIWRCAACDVRVEFWFNAQSRYERRQWVDWKAPDGRTWYTEPGGYSEAPSCPLPSVEVVCLWRRDAQLYDGAKGEVQLAAAMATWCDTHQMAVADCPEPGPYCPGILAHDLEGDGTRVDGKCTGRENSCRCMCPSCCGDTPDVWGARVY</sequence>
<proteinExistence type="predicted"/>
<accession>A0ABS1PSR1</accession>
<dbReference type="RefSeq" id="WP_201853244.1">
    <property type="nucleotide sequence ID" value="NZ_JAERRG010000009.1"/>
</dbReference>
<evidence type="ECO:0000313" key="2">
    <source>
        <dbReference type="Proteomes" id="UP000621510"/>
    </source>
</evidence>
<organism evidence="1 2">
    <name type="scientific">Streptomyces endocoffeicus</name>
    <dbReference type="NCBI Taxonomy" id="2898945"/>
    <lineage>
        <taxon>Bacteria</taxon>
        <taxon>Bacillati</taxon>
        <taxon>Actinomycetota</taxon>
        <taxon>Actinomycetes</taxon>
        <taxon>Kitasatosporales</taxon>
        <taxon>Streptomycetaceae</taxon>
        <taxon>Streptomyces</taxon>
    </lineage>
</organism>
<evidence type="ECO:0000313" key="1">
    <source>
        <dbReference type="EMBL" id="MBL1115453.1"/>
    </source>
</evidence>
<reference evidence="1 2" key="1">
    <citation type="submission" date="2021-01" db="EMBL/GenBank/DDBJ databases">
        <title>WGS of actinomycetes isolated from Thailand.</title>
        <authorList>
            <person name="Thawai C."/>
        </authorList>
    </citation>
    <scope>NUCLEOTIDE SEQUENCE [LARGE SCALE GENOMIC DNA]</scope>
    <source>
        <strain evidence="1 2">CA3R110</strain>
    </source>
</reference>
<name>A0ABS1PSR1_9ACTN</name>